<dbReference type="GO" id="GO:0005886">
    <property type="term" value="C:plasma membrane"/>
    <property type="evidence" value="ECO:0007669"/>
    <property type="project" value="UniProtKB-SubCell"/>
</dbReference>
<keyword evidence="4 6" id="KW-1133">Transmembrane helix</keyword>
<dbReference type="NCBIfam" id="TIGR00704">
    <property type="entry name" value="NaPi_cotrn_rel"/>
    <property type="match status" value="1"/>
</dbReference>
<dbReference type="PANTHER" id="PTHR10010">
    <property type="entry name" value="SOLUTE CARRIER FAMILY 34 SODIUM PHOSPHATE , MEMBER 2-RELATED"/>
    <property type="match status" value="1"/>
</dbReference>
<evidence type="ECO:0000256" key="2">
    <source>
        <dbReference type="ARBA" id="ARBA00022475"/>
    </source>
</evidence>
<keyword evidence="3 6" id="KW-0812">Transmembrane</keyword>
<dbReference type="NCBIfam" id="NF037997">
    <property type="entry name" value="Na_Pi_symport"/>
    <property type="match status" value="1"/>
</dbReference>
<dbReference type="GO" id="GO:0005436">
    <property type="term" value="F:sodium:phosphate symporter activity"/>
    <property type="evidence" value="ECO:0007669"/>
    <property type="project" value="InterPro"/>
</dbReference>
<proteinExistence type="predicted"/>
<feature type="transmembrane region" description="Helical" evidence="6">
    <location>
        <begin position="171"/>
        <end position="197"/>
    </location>
</feature>
<evidence type="ECO:0000256" key="1">
    <source>
        <dbReference type="ARBA" id="ARBA00004651"/>
    </source>
</evidence>
<feature type="transmembrane region" description="Helical" evidence="6">
    <location>
        <begin position="129"/>
        <end position="150"/>
    </location>
</feature>
<keyword evidence="5 6" id="KW-0472">Membrane</keyword>
<dbReference type="RefSeq" id="WP_131236841.1">
    <property type="nucleotide sequence ID" value="NZ_SJTH01000010.1"/>
</dbReference>
<organism evidence="7 8">
    <name type="scientific">Cytobacillus praedii</name>
    <dbReference type="NCBI Taxonomy" id="1742358"/>
    <lineage>
        <taxon>Bacteria</taxon>
        <taxon>Bacillati</taxon>
        <taxon>Bacillota</taxon>
        <taxon>Bacilli</taxon>
        <taxon>Bacillales</taxon>
        <taxon>Bacillaceae</taxon>
        <taxon>Cytobacillus</taxon>
    </lineage>
</organism>
<dbReference type="Pfam" id="PF02690">
    <property type="entry name" value="Na_Pi_cotrans"/>
    <property type="match status" value="2"/>
</dbReference>
<reference evidence="7 8" key="1">
    <citation type="submission" date="2019-03" db="EMBL/GenBank/DDBJ databases">
        <authorList>
            <person name="Jensen L."/>
            <person name="Storgaard J."/>
            <person name="Sulaj E."/>
            <person name="Schramm A."/>
            <person name="Marshall I.P.G."/>
        </authorList>
    </citation>
    <scope>NUCLEOTIDE SEQUENCE [LARGE SCALE GENOMIC DNA]</scope>
    <source>
        <strain evidence="7 8">2017H2G3</strain>
    </source>
</reference>
<dbReference type="InterPro" id="IPR003841">
    <property type="entry name" value="Na/Pi_transpt"/>
</dbReference>
<comment type="caution">
    <text evidence="7">The sequence shown here is derived from an EMBL/GenBank/DDBJ whole genome shotgun (WGS) entry which is preliminary data.</text>
</comment>
<dbReference type="EMBL" id="SJTH01000010">
    <property type="protein sequence ID" value="TCJ04219.1"/>
    <property type="molecule type" value="Genomic_DNA"/>
</dbReference>
<sequence>MVKLLFFILLIGLFIYGMTLLRSGLMNLSAESLKKWLVKLTNAPWKGVIIGTLITAVLQSSSAVMIITIGFVSARLLTFPQSIGIILGTNIGTTFTTELITFDIEAYLIPLAITGSLLVLLKKKGLRSIGFVLLGISCVFAAMRGFEYFAGTLKSVEQINRLLLALDESHLYGVLAGIVITAIIQSSTATTGIIMGFLTAGTMDLDTGIAIMLGSNIGTCVDAYLASIGSGREAKLAAYAHIWLNVIGVIIFYPFIYWLTEIGLQLAGQADVQLAHISVIFNVVSSLLVLPFAAQFGRFIIKIHDQIR</sequence>
<evidence type="ECO:0000313" key="7">
    <source>
        <dbReference type="EMBL" id="TCJ04219.1"/>
    </source>
</evidence>
<feature type="transmembrane region" description="Helical" evidence="6">
    <location>
        <begin position="238"/>
        <end position="259"/>
    </location>
</feature>
<feature type="transmembrane region" description="Helical" evidence="6">
    <location>
        <begin position="47"/>
        <end position="72"/>
    </location>
</feature>
<keyword evidence="8" id="KW-1185">Reference proteome</keyword>
<comment type="subcellular location">
    <subcellularLocation>
        <location evidence="1">Cell membrane</location>
        <topology evidence="1">Multi-pass membrane protein</topology>
    </subcellularLocation>
</comment>
<evidence type="ECO:0000256" key="6">
    <source>
        <dbReference type="SAM" id="Phobius"/>
    </source>
</evidence>
<gene>
    <name evidence="7" type="ORF">E0Y62_10705</name>
</gene>
<dbReference type="STRING" id="1742358.GCA_001439605_02258"/>
<dbReference type="Proteomes" id="UP000293846">
    <property type="component" value="Unassembled WGS sequence"/>
</dbReference>
<dbReference type="PANTHER" id="PTHR10010:SF46">
    <property type="entry name" value="SODIUM-DEPENDENT PHOSPHATE TRANSPORT PROTEIN 2B"/>
    <property type="match status" value="1"/>
</dbReference>
<dbReference type="OrthoDB" id="9763003at2"/>
<evidence type="ECO:0000256" key="5">
    <source>
        <dbReference type="ARBA" id="ARBA00023136"/>
    </source>
</evidence>
<dbReference type="GO" id="GO:0044341">
    <property type="term" value="P:sodium-dependent phosphate transport"/>
    <property type="evidence" value="ECO:0007669"/>
    <property type="project" value="InterPro"/>
</dbReference>
<dbReference type="InterPro" id="IPR004633">
    <property type="entry name" value="NaPi_cotrn-rel/YqeW-like"/>
</dbReference>
<accession>A0A4R1AZL4</accession>
<evidence type="ECO:0000256" key="3">
    <source>
        <dbReference type="ARBA" id="ARBA00022692"/>
    </source>
</evidence>
<dbReference type="AlphaFoldDB" id="A0A4R1AZL4"/>
<feature type="transmembrane region" description="Helical" evidence="6">
    <location>
        <begin position="279"/>
        <end position="301"/>
    </location>
</feature>
<evidence type="ECO:0000256" key="4">
    <source>
        <dbReference type="ARBA" id="ARBA00022989"/>
    </source>
</evidence>
<keyword evidence="2" id="KW-1003">Cell membrane</keyword>
<protein>
    <submittedName>
        <fullName evidence="7">Na/Pi cotransporter family protein</fullName>
    </submittedName>
</protein>
<evidence type="ECO:0000313" key="8">
    <source>
        <dbReference type="Proteomes" id="UP000293846"/>
    </source>
</evidence>
<name>A0A4R1AZL4_9BACI</name>